<dbReference type="OrthoDB" id="5318634at2"/>
<evidence type="ECO:0000313" key="2">
    <source>
        <dbReference type="Proteomes" id="UP000198282"/>
    </source>
</evidence>
<organism evidence="1 2">
    <name type="scientific">Streptosporangium subroseum</name>
    <dbReference type="NCBI Taxonomy" id="106412"/>
    <lineage>
        <taxon>Bacteria</taxon>
        <taxon>Bacillati</taxon>
        <taxon>Actinomycetota</taxon>
        <taxon>Actinomycetes</taxon>
        <taxon>Streptosporangiales</taxon>
        <taxon>Streptosporangiaceae</taxon>
        <taxon>Streptosporangium</taxon>
    </lineage>
</organism>
<name>A0A239NUD6_9ACTN</name>
<dbReference type="Proteomes" id="UP000198282">
    <property type="component" value="Unassembled WGS sequence"/>
</dbReference>
<dbReference type="AlphaFoldDB" id="A0A239NUD6"/>
<sequence length="88" mass="10054">MDERWRLFAAVYGDAYRNLRDLTYAPGQVTPRTAAQLTAAMKGIERVWVVTGGRKHQNSAFVEDDERYLALMGDRDFTLKSTDDFGYS</sequence>
<gene>
    <name evidence="1" type="ORF">SAMN05216276_106812</name>
</gene>
<dbReference type="RefSeq" id="WP_143653542.1">
    <property type="nucleotide sequence ID" value="NZ_FZOD01000068.1"/>
</dbReference>
<keyword evidence="2" id="KW-1185">Reference proteome</keyword>
<protein>
    <submittedName>
        <fullName evidence="1">Uncharacterized protein</fullName>
    </submittedName>
</protein>
<accession>A0A239NUD6</accession>
<reference evidence="1 2" key="1">
    <citation type="submission" date="2017-06" db="EMBL/GenBank/DDBJ databases">
        <authorList>
            <person name="Kim H.J."/>
            <person name="Triplett B.A."/>
        </authorList>
    </citation>
    <scope>NUCLEOTIDE SEQUENCE [LARGE SCALE GENOMIC DNA]</scope>
    <source>
        <strain evidence="1 2">CGMCC 4.2132</strain>
    </source>
</reference>
<proteinExistence type="predicted"/>
<dbReference type="EMBL" id="FZOD01000068">
    <property type="protein sequence ID" value="SNT57954.1"/>
    <property type="molecule type" value="Genomic_DNA"/>
</dbReference>
<evidence type="ECO:0000313" key="1">
    <source>
        <dbReference type="EMBL" id="SNT57954.1"/>
    </source>
</evidence>